<proteinExistence type="predicted"/>
<protein>
    <submittedName>
        <fullName evidence="1">Uncharacterized protein</fullName>
    </submittedName>
</protein>
<sequence length="113" mass="13729">MINLHDKFFFIWVFLQNLTKLSFYIVIKKIVFYTKLHSSCAKQNNLGFVFFKKNINSFSKASKFLINNLFLKFFFTLSFSHKKHHKQKQQSYKSKWLIRVKKHSNTFFCFHSS</sequence>
<dbReference type="STRING" id="306263.Cla_0856"/>
<evidence type="ECO:0000313" key="1">
    <source>
        <dbReference type="EMBL" id="ACM64182.1"/>
    </source>
</evidence>
<dbReference type="KEGG" id="cla:CLA_0856"/>
<gene>
    <name evidence="1" type="ordered locus">Cla_0856</name>
</gene>
<evidence type="ECO:0000313" key="2">
    <source>
        <dbReference type="Proteomes" id="UP000007727"/>
    </source>
</evidence>
<dbReference type="AlphaFoldDB" id="B9KC93"/>
<accession>B9KC93</accession>
<organism evidence="1 2">
    <name type="scientific">Campylobacter lari (strain RM2100 / D67 / ATCC BAA-1060)</name>
    <dbReference type="NCBI Taxonomy" id="306263"/>
    <lineage>
        <taxon>Bacteria</taxon>
        <taxon>Pseudomonadati</taxon>
        <taxon>Campylobacterota</taxon>
        <taxon>Epsilonproteobacteria</taxon>
        <taxon>Campylobacterales</taxon>
        <taxon>Campylobacteraceae</taxon>
        <taxon>Campylobacter</taxon>
    </lineage>
</organism>
<dbReference type="EMBL" id="CP000932">
    <property type="protein sequence ID" value="ACM64182.1"/>
    <property type="molecule type" value="Genomic_DNA"/>
</dbReference>
<dbReference type="HOGENOM" id="CLU_2128891_0_0_7"/>
<keyword evidence="2" id="KW-1185">Reference proteome</keyword>
<reference evidence="1 2" key="1">
    <citation type="journal article" date="2008" name="Foodborne Pathog. Dis.">
        <title>The complete genome sequence and analysis of the human pathogen Campylobacter lari.</title>
        <authorList>
            <person name="Miller W.G."/>
            <person name="Wang G."/>
            <person name="Binnewies T.T."/>
            <person name="Parker C.T."/>
        </authorList>
    </citation>
    <scope>NUCLEOTIDE SEQUENCE [LARGE SCALE GENOMIC DNA]</scope>
    <source>
        <strain evidence="2">RM2100 / D67 / ATCC BAA-1060</strain>
    </source>
</reference>
<name>B9KC93_CAMLR</name>
<dbReference type="Proteomes" id="UP000007727">
    <property type="component" value="Chromosome"/>
</dbReference>